<reference evidence="1" key="1">
    <citation type="journal article" date="2014" name="Int. J. Syst. Evol. Microbiol.">
        <title>Complete genome sequence of Corynebacterium casei LMG S-19264T (=DSM 44701T), isolated from a smear-ripened cheese.</title>
        <authorList>
            <consortium name="US DOE Joint Genome Institute (JGI-PGF)"/>
            <person name="Walter F."/>
            <person name="Albersmeier A."/>
            <person name="Kalinowski J."/>
            <person name="Ruckert C."/>
        </authorList>
    </citation>
    <scope>NUCLEOTIDE SEQUENCE</scope>
    <source>
        <strain evidence="1">CGMCC 1.15034</strain>
    </source>
</reference>
<protein>
    <recommendedName>
        <fullName evidence="5">Type IV toxin-antitoxin system AbiEi family antitoxin domain-containing protein</fullName>
    </recommendedName>
</protein>
<name>A0A410VJ19_9BRAD</name>
<dbReference type="Pfam" id="PF19570">
    <property type="entry name" value="DUF6088"/>
    <property type="match status" value="1"/>
</dbReference>
<keyword evidence="2" id="KW-0614">Plasmid</keyword>
<dbReference type="EMBL" id="BMHC01000010">
    <property type="protein sequence ID" value="GGI27456.1"/>
    <property type="molecule type" value="Genomic_DNA"/>
</dbReference>
<dbReference type="EMBL" id="CP030058">
    <property type="protein sequence ID" value="QOZ64876.1"/>
    <property type="molecule type" value="Genomic_DNA"/>
</dbReference>
<accession>A0A410VJ19</accession>
<evidence type="ECO:0008006" key="5">
    <source>
        <dbReference type="Google" id="ProtNLM"/>
    </source>
</evidence>
<dbReference type="GeneID" id="39480950"/>
<reference evidence="1" key="3">
    <citation type="submission" date="2022-12" db="EMBL/GenBank/DDBJ databases">
        <authorList>
            <person name="Sun Q."/>
            <person name="Zhou Y."/>
        </authorList>
    </citation>
    <scope>NUCLEOTIDE SEQUENCE</scope>
    <source>
        <strain evidence="1">CGMCC 1.15034</strain>
    </source>
</reference>
<sequence length="199" mass="21575">MQTVAERILEYARTLPEGALIGAKDALHLGSRAAVDQALKRLSERNELMRLAHGFYVLPVKTRFGVRAPQAEKVVQALAATRAETIVPHGAAAANALGLTTQVPTKLVYLTSGPDRELKLGAQTVEVKHAPEWMLFPAKPAAGQAIRALEWLGKRQANDALRVLKQKLSAETLQDLIAVRPALPAWMSKSISQSLLSYG</sequence>
<geneLocation type="plasmid" evidence="2 3">
    <name>unnamed</name>
</geneLocation>
<dbReference type="OrthoDB" id="583588at2"/>
<evidence type="ECO:0000313" key="2">
    <source>
        <dbReference type="EMBL" id="QOZ64876.1"/>
    </source>
</evidence>
<dbReference type="Proteomes" id="UP000593880">
    <property type="component" value="Plasmid unnamed"/>
</dbReference>
<gene>
    <name evidence="1" type="ORF">GCM10010987_44480</name>
    <name evidence="2" type="ORF">XH86_40440</name>
</gene>
<evidence type="ECO:0000313" key="4">
    <source>
        <dbReference type="Proteomes" id="UP000625079"/>
    </source>
</evidence>
<organism evidence="1 4">
    <name type="scientific">Bradyrhizobium guangdongense</name>
    <dbReference type="NCBI Taxonomy" id="1325090"/>
    <lineage>
        <taxon>Bacteria</taxon>
        <taxon>Pseudomonadati</taxon>
        <taxon>Pseudomonadota</taxon>
        <taxon>Alphaproteobacteria</taxon>
        <taxon>Hyphomicrobiales</taxon>
        <taxon>Nitrobacteraceae</taxon>
        <taxon>Bradyrhizobium</taxon>
    </lineage>
</organism>
<dbReference type="RefSeq" id="WP_128955174.1">
    <property type="nucleotide sequence ID" value="NZ_BMHC01000010.1"/>
</dbReference>
<evidence type="ECO:0000313" key="1">
    <source>
        <dbReference type="EMBL" id="GGI27456.1"/>
    </source>
</evidence>
<dbReference type="AlphaFoldDB" id="A0A410VJ19"/>
<reference evidence="2 3" key="2">
    <citation type="submission" date="2018-06" db="EMBL/GenBank/DDBJ databases">
        <title>Comparative genomics of rhizobia nodulating Arachis hypogaea in China.</title>
        <authorList>
            <person name="Li Y."/>
        </authorList>
    </citation>
    <scope>NUCLEOTIDE SEQUENCE [LARGE SCALE GENOMIC DNA]</scope>
    <source>
        <strain evidence="2 3">CCBAU 51658</strain>
        <plasmid evidence="2 3">unnamed</plasmid>
    </source>
</reference>
<dbReference type="InterPro" id="IPR045738">
    <property type="entry name" value="DUF6088"/>
</dbReference>
<keyword evidence="3" id="KW-1185">Reference proteome</keyword>
<proteinExistence type="predicted"/>
<dbReference type="Proteomes" id="UP000625079">
    <property type="component" value="Unassembled WGS sequence"/>
</dbReference>
<evidence type="ECO:0000313" key="3">
    <source>
        <dbReference type="Proteomes" id="UP000593880"/>
    </source>
</evidence>